<sequence length="484" mass="52459">MPIITASIDPVTRIEGHLKVDVEIDTIDGVQQVVDAHCVGTLFRGFEKIMEGRDPRDAPNITSRICGVCPTSHGMAAALTLDNAFGVTPPTAGIMMRNLVHGACFLESHILHFYILSLLDYIKGPAMAPWQPGWDTGRRLDATTEARLQGNYLKAIELRRKCHEMGAIYGGKLPHTPSFIAGGFTAVSTQDDKDGFQILLTEITTFIQGTLLPDVELLASLYPDYFSIGKGYGNLMSYGVFDNESGSGTLFEAGLINDGSATVQALDTNNISEQVTYSWYDQTTDGKHPSVGDTIPVHPKGEAYSWLKAPRYSGVNYECGPLSRMKVNGDYAGGVSVMDRHLSRAQEALKIALAMQGWLDAVGVDAPGYSPTAVPASASGVGLTEAPRGALAHWIGVESGVVSHYQVITPTCWNCSPRDAEQNRGPMEEALIGTPVKKADQPVEVLRVVHSFDPCLDCATHVMRPDRKGKVYIVDRYGTRIEEA</sequence>
<evidence type="ECO:0000313" key="10">
    <source>
        <dbReference type="Proteomes" id="UP000366872"/>
    </source>
</evidence>
<feature type="binding site" evidence="8">
    <location>
        <position position="69"/>
    </location>
    <ligand>
        <name>Ni(2+)</name>
        <dbReference type="ChEBI" id="CHEBI:49786"/>
    </ligand>
</feature>
<evidence type="ECO:0000313" key="9">
    <source>
        <dbReference type="EMBL" id="VGO17278.1"/>
    </source>
</evidence>
<comment type="subcellular location">
    <subcellularLocation>
        <location evidence="2">Cell envelope</location>
    </subcellularLocation>
</comment>
<evidence type="ECO:0000256" key="3">
    <source>
        <dbReference type="ARBA" id="ARBA00009292"/>
    </source>
</evidence>
<dbReference type="SUPFAM" id="SSF56762">
    <property type="entry name" value="HydB/Nqo4-like"/>
    <property type="match status" value="1"/>
</dbReference>
<evidence type="ECO:0000256" key="1">
    <source>
        <dbReference type="ARBA" id="ARBA00001967"/>
    </source>
</evidence>
<dbReference type="EMBL" id="CAAHFG010000004">
    <property type="protein sequence ID" value="VGO17278.1"/>
    <property type="molecule type" value="Genomic_DNA"/>
</dbReference>
<dbReference type="Pfam" id="PF00374">
    <property type="entry name" value="NiFeSe_Hases"/>
    <property type="match status" value="3"/>
</dbReference>
<evidence type="ECO:0000256" key="7">
    <source>
        <dbReference type="ARBA" id="ARBA00023002"/>
    </source>
</evidence>
<dbReference type="PANTHER" id="PTHR42958:SF2">
    <property type="entry name" value="UPTAKE HYDROGENASE LARGE SUBUNIT"/>
    <property type="match status" value="1"/>
</dbReference>
<dbReference type="RefSeq" id="WP_222847359.1">
    <property type="nucleotide sequence ID" value="NZ_CAAHFG010000004.1"/>
</dbReference>
<dbReference type="Proteomes" id="UP000366872">
    <property type="component" value="Unassembled WGS sequence"/>
</dbReference>
<feature type="binding site" evidence="8">
    <location>
        <position position="47"/>
    </location>
    <ligand>
        <name>Mg(2+)</name>
        <dbReference type="ChEBI" id="CHEBI:18420"/>
    </ligand>
</feature>
<evidence type="ECO:0000256" key="4">
    <source>
        <dbReference type="ARBA" id="ARBA00011771"/>
    </source>
</evidence>
<evidence type="ECO:0000256" key="6">
    <source>
        <dbReference type="ARBA" id="ARBA00022723"/>
    </source>
</evidence>
<gene>
    <name evidence="9" type="ORF">PDESU_05874</name>
</gene>
<comment type="cofactor">
    <cofactor evidence="8">
        <name>Fe cation</name>
        <dbReference type="ChEBI" id="CHEBI:24875"/>
    </cofactor>
</comment>
<keyword evidence="8" id="KW-0408">Iron</keyword>
<feature type="binding site" evidence="8">
    <location>
        <position position="461"/>
    </location>
    <ligand>
        <name>Mg(2+)</name>
        <dbReference type="ChEBI" id="CHEBI:18420"/>
    </ligand>
</feature>
<keyword evidence="6 8" id="KW-0479">Metal-binding</keyword>
<proteinExistence type="inferred from homology"/>
<dbReference type="InterPro" id="IPR029014">
    <property type="entry name" value="NiFe-Hase_large"/>
</dbReference>
<keyword evidence="10" id="KW-1185">Reference proteome</keyword>
<feature type="binding site" evidence="8">
    <location>
        <position position="407"/>
    </location>
    <ligand>
        <name>Mg(2+)</name>
        <dbReference type="ChEBI" id="CHEBI:18420"/>
    </ligand>
</feature>
<evidence type="ECO:0000256" key="8">
    <source>
        <dbReference type="PIRSR" id="PIRSR601501-1"/>
    </source>
</evidence>
<dbReference type="InterPro" id="IPR018194">
    <property type="entry name" value="Ni-dep_hyd_lsu_Ni_BS"/>
</dbReference>
<reference evidence="9 10" key="1">
    <citation type="submission" date="2019-04" db="EMBL/GenBank/DDBJ databases">
        <authorList>
            <person name="Van Vliet M D."/>
        </authorList>
    </citation>
    <scope>NUCLEOTIDE SEQUENCE [LARGE SCALE GENOMIC DNA]</scope>
    <source>
        <strain evidence="9 10">F1</strain>
    </source>
</reference>
<keyword evidence="5 8" id="KW-0533">Nickel</keyword>
<comment type="subunit">
    <text evidence="4">Heterodimer of a large and a small subunit.</text>
</comment>
<feature type="binding site" evidence="8">
    <location>
        <position position="455"/>
    </location>
    <ligand>
        <name>Ni(2+)</name>
        <dbReference type="ChEBI" id="CHEBI:49786"/>
    </ligand>
</feature>
<dbReference type="PANTHER" id="PTHR42958">
    <property type="entry name" value="HYDROGENASE-2 LARGE CHAIN"/>
    <property type="match status" value="1"/>
</dbReference>
<keyword evidence="7" id="KW-0560">Oxidoreductase</keyword>
<evidence type="ECO:0000256" key="5">
    <source>
        <dbReference type="ARBA" id="ARBA00022596"/>
    </source>
</evidence>
<dbReference type="AlphaFoldDB" id="A0A6C2UAX2"/>
<dbReference type="InterPro" id="IPR001501">
    <property type="entry name" value="Ni-dep_hyd_lsu"/>
</dbReference>
<dbReference type="GO" id="GO:0008901">
    <property type="term" value="F:ferredoxin hydrogenase activity"/>
    <property type="evidence" value="ECO:0007669"/>
    <property type="project" value="InterPro"/>
</dbReference>
<name>A0A6C2UAX2_PONDE</name>
<feature type="binding site" evidence="8">
    <location>
        <position position="66"/>
    </location>
    <ligand>
        <name>Ni(2+)</name>
        <dbReference type="ChEBI" id="CHEBI:49786"/>
    </ligand>
</feature>
<organism evidence="9 10">
    <name type="scientific">Pontiella desulfatans</name>
    <dbReference type="NCBI Taxonomy" id="2750659"/>
    <lineage>
        <taxon>Bacteria</taxon>
        <taxon>Pseudomonadati</taxon>
        <taxon>Kiritimatiellota</taxon>
        <taxon>Kiritimatiellia</taxon>
        <taxon>Kiritimatiellales</taxon>
        <taxon>Pontiellaceae</taxon>
        <taxon>Pontiella</taxon>
    </lineage>
</organism>
<accession>A0A6C2UAX2</accession>
<comment type="cofactor">
    <cofactor evidence="1 8">
        <name>Ni(2+)</name>
        <dbReference type="ChEBI" id="CHEBI:49786"/>
    </cofactor>
</comment>
<dbReference type="GO" id="GO:0016151">
    <property type="term" value="F:nickel cation binding"/>
    <property type="evidence" value="ECO:0007669"/>
    <property type="project" value="InterPro"/>
</dbReference>
<comment type="similarity">
    <text evidence="3">Belongs to the [NiFe]/[NiFeSe] hydrogenase large subunit family.</text>
</comment>
<dbReference type="InterPro" id="IPR050867">
    <property type="entry name" value="NiFe/NiFeSe_hydrgnase_LSU"/>
</dbReference>
<dbReference type="GO" id="GO:0030313">
    <property type="term" value="C:cell envelope"/>
    <property type="evidence" value="ECO:0007669"/>
    <property type="project" value="UniProtKB-SubCell"/>
</dbReference>
<feature type="binding site" evidence="8">
    <location>
        <position position="69"/>
    </location>
    <ligand>
        <name>Fe cation</name>
        <dbReference type="ChEBI" id="CHEBI:24875"/>
    </ligand>
</feature>
<dbReference type="PROSITE" id="PS00507">
    <property type="entry name" value="NI_HGENASE_L_1"/>
    <property type="match status" value="1"/>
</dbReference>
<dbReference type="Gene3D" id="1.10.645.10">
    <property type="entry name" value="Cytochrome-c3 Hydrogenase, chain B"/>
    <property type="match status" value="1"/>
</dbReference>
<feature type="binding site" evidence="8">
    <location>
        <position position="458"/>
    </location>
    <ligand>
        <name>Fe cation</name>
        <dbReference type="ChEBI" id="CHEBI:24875"/>
    </ligand>
</feature>
<keyword evidence="8" id="KW-0460">Magnesium</keyword>
<protein>
    <submittedName>
        <fullName evidence="9">Periplasmic [NiFeSe] hydrogenase large subunit</fullName>
    </submittedName>
</protein>
<evidence type="ECO:0000256" key="2">
    <source>
        <dbReference type="ARBA" id="ARBA00004196"/>
    </source>
</evidence>